<feature type="binding site" evidence="4">
    <location>
        <position position="272"/>
    </location>
    <ligand>
        <name>(3S)-3-hydroxy-3-methylglutaryl-CoA</name>
        <dbReference type="ChEBI" id="CHEBI:43074"/>
    </ligand>
</feature>
<feature type="active site" description="Acyl-thioester intermediate" evidence="3">
    <location>
        <position position="111"/>
    </location>
</feature>
<dbReference type="InterPro" id="IPR013746">
    <property type="entry name" value="HMG_CoA_synt_C_dom"/>
</dbReference>
<dbReference type="EMBL" id="LR215050">
    <property type="protein sequence ID" value="VEU82868.1"/>
    <property type="molecule type" value="Genomic_DNA"/>
</dbReference>
<sequence>MKIGIDKISFFVPKYYLTLEDLAVARQIDPMKYTRGLMQEKMAITPLNQDTISMAANAALNILTNEDIEKIDLVMFATETSVDHSKAAATNLISILGLKNQTRVIELKQACYAATAALNFAKGHILQNPDSKVLVVASDIARYGLKTDGEATQGAGSVAMIVSKDPKITVINQHAGFYSDDLYDFFRPSHMDYALVEGHYSNEMYKKFFNESYNDFLNKSNQTLDDLKAVTFHIPYVKIGLKTLSFLTNPDERLDLFENFKDATIYNKQIGNIYTGSLYLSLISLLEQGNLKDNEQIGLYSYGSGAIGEFFSMTTVEGYKHHLNKVHHEKMLNDRVNLSIDEYENIFNSIIKNDFIFDDEPHEEIILKQIKNYKRYYEKKNTWKCSFFILLWKRLKNLKNRVK</sequence>
<dbReference type="Gene3D" id="3.40.47.10">
    <property type="match status" value="2"/>
</dbReference>
<dbReference type="EC" id="2.3.3.-" evidence="7"/>
<accession>A0A449BK96</accession>
<dbReference type="Pfam" id="PF08540">
    <property type="entry name" value="HMG_CoA_synt_C"/>
    <property type="match status" value="2"/>
</dbReference>
<evidence type="ECO:0000256" key="2">
    <source>
        <dbReference type="ARBA" id="ARBA00022679"/>
    </source>
</evidence>
<feature type="active site" description="Proton donor/acceptor" evidence="3">
    <location>
        <position position="233"/>
    </location>
</feature>
<feature type="binding site" evidence="4">
    <location>
        <position position="143"/>
    </location>
    <ligand>
        <name>(3S)-3-hydroxy-3-methylglutaryl-CoA</name>
        <dbReference type="ChEBI" id="CHEBI:43074"/>
    </ligand>
</feature>
<evidence type="ECO:0000313" key="7">
    <source>
        <dbReference type="EMBL" id="VEU82868.1"/>
    </source>
</evidence>
<organism evidence="7 8">
    <name type="scientific">Acholeplasma hippikon</name>
    <dbReference type="NCBI Taxonomy" id="264636"/>
    <lineage>
        <taxon>Bacteria</taxon>
        <taxon>Bacillati</taxon>
        <taxon>Mycoplasmatota</taxon>
        <taxon>Mollicutes</taxon>
        <taxon>Acholeplasmatales</taxon>
        <taxon>Acholeplasmataceae</taxon>
        <taxon>Acholeplasma</taxon>
    </lineage>
</organism>
<dbReference type="NCBIfam" id="TIGR01835">
    <property type="entry name" value="HMG-CoA-S_prok"/>
    <property type="match status" value="1"/>
</dbReference>
<feature type="domain" description="Hydroxymethylglutaryl-coenzyme A synthase C-terminal" evidence="6">
    <location>
        <begin position="261"/>
        <end position="348"/>
    </location>
</feature>
<keyword evidence="8" id="KW-1185">Reference proteome</keyword>
<evidence type="ECO:0000313" key="8">
    <source>
        <dbReference type="Proteomes" id="UP000290909"/>
    </source>
</evidence>
<dbReference type="PANTHER" id="PTHR43323:SF2">
    <property type="entry name" value="HYDROXYMETHYLGLUTARYL-COA SYNTHASE"/>
    <property type="match status" value="1"/>
</dbReference>
<evidence type="ECO:0000259" key="6">
    <source>
        <dbReference type="Pfam" id="PF08540"/>
    </source>
</evidence>
<dbReference type="KEGG" id="ahk:NCTC10172_00894"/>
<feature type="binding site" evidence="4">
    <location>
        <position position="29"/>
    </location>
    <ligand>
        <name>(3S)-3-hydroxy-3-methylglutaryl-CoA</name>
        <dbReference type="ChEBI" id="CHEBI:43074"/>
    </ligand>
</feature>
<dbReference type="PANTHER" id="PTHR43323">
    <property type="entry name" value="3-HYDROXY-3-METHYLGLUTARYL COENZYME A SYNTHASE"/>
    <property type="match status" value="1"/>
</dbReference>
<dbReference type="Pfam" id="PF01154">
    <property type="entry name" value="HMG_CoA_synt_N"/>
    <property type="match status" value="1"/>
</dbReference>
<evidence type="ECO:0000256" key="1">
    <source>
        <dbReference type="ARBA" id="ARBA00007061"/>
    </source>
</evidence>
<name>A0A449BK96_9MOLU</name>
<feature type="domain" description="Hydroxymethylglutaryl-coenzyme A synthase C-terminal" evidence="6">
    <location>
        <begin position="174"/>
        <end position="252"/>
    </location>
</feature>
<dbReference type="InterPro" id="IPR013528">
    <property type="entry name" value="HMG_CoA_synth_N"/>
</dbReference>
<dbReference type="SUPFAM" id="SSF53901">
    <property type="entry name" value="Thiolase-like"/>
    <property type="match status" value="2"/>
</dbReference>
<dbReference type="InterPro" id="IPR016039">
    <property type="entry name" value="Thiolase-like"/>
</dbReference>
<evidence type="ECO:0000256" key="3">
    <source>
        <dbReference type="PIRSR" id="PIRSR611554-1"/>
    </source>
</evidence>
<protein>
    <submittedName>
        <fullName evidence="7">Polyketide biosynthesis 3-hydroxy-3 -methylglutaryl-ACP synthase pksG</fullName>
        <ecNumber evidence="7">2.3.3.-</ecNumber>
    </submittedName>
</protein>
<keyword evidence="2 7" id="KW-0808">Transferase</keyword>
<gene>
    <name evidence="7" type="primary">pksG</name>
    <name evidence="7" type="ORF">NCTC10172_00894</name>
</gene>
<proteinExistence type="inferred from homology"/>
<dbReference type="STRING" id="1408416.GCA_000702765_00332"/>
<evidence type="ECO:0000256" key="4">
    <source>
        <dbReference type="PIRSR" id="PIRSR611554-2"/>
    </source>
</evidence>
<dbReference type="InterPro" id="IPR011554">
    <property type="entry name" value="HMG_CoA_synthase_prok"/>
</dbReference>
<dbReference type="CDD" id="cd00827">
    <property type="entry name" value="init_cond_enzymes"/>
    <property type="match status" value="1"/>
</dbReference>
<dbReference type="GO" id="GO:0004421">
    <property type="term" value="F:hydroxymethylglutaryl-CoA synthase activity"/>
    <property type="evidence" value="ECO:0007669"/>
    <property type="project" value="InterPro"/>
</dbReference>
<dbReference type="AlphaFoldDB" id="A0A449BK96"/>
<dbReference type="Proteomes" id="UP000290909">
    <property type="component" value="Chromosome"/>
</dbReference>
<dbReference type="GO" id="GO:0006084">
    <property type="term" value="P:acetyl-CoA metabolic process"/>
    <property type="evidence" value="ECO:0007669"/>
    <property type="project" value="InterPro"/>
</dbReference>
<reference evidence="7 8" key="1">
    <citation type="submission" date="2019-01" db="EMBL/GenBank/DDBJ databases">
        <authorList>
            <consortium name="Pathogen Informatics"/>
        </authorList>
    </citation>
    <scope>NUCLEOTIDE SEQUENCE [LARGE SCALE GENOMIC DNA]</scope>
    <source>
        <strain evidence="7 8">NCTC10172</strain>
    </source>
</reference>
<feature type="active site" description="Proton donor/acceptor" evidence="3">
    <location>
        <position position="79"/>
    </location>
</feature>
<feature type="domain" description="Hydroxymethylglutaryl-coenzyme A synthase N-terminal" evidence="5">
    <location>
        <begin position="2"/>
        <end position="164"/>
    </location>
</feature>
<keyword evidence="7" id="KW-0012">Acyltransferase</keyword>
<feature type="binding site" evidence="4">
    <location>
        <position position="242"/>
    </location>
    <ligand>
        <name>(3S)-3-hydroxy-3-methylglutaryl-CoA</name>
        <dbReference type="ChEBI" id="CHEBI:43074"/>
    </ligand>
</feature>
<comment type="similarity">
    <text evidence="1">Belongs to the thiolase-like superfamily. HMG-CoA synthase family.</text>
</comment>
<evidence type="ECO:0000259" key="5">
    <source>
        <dbReference type="Pfam" id="PF01154"/>
    </source>
</evidence>